<dbReference type="EMBL" id="JANRMS010000136">
    <property type="protein sequence ID" value="KAJ3545818.1"/>
    <property type="molecule type" value="Genomic_DNA"/>
</dbReference>
<accession>A0ACC1STH5</accession>
<name>A0ACC1STH5_9HYPO</name>
<evidence type="ECO:0000313" key="2">
    <source>
        <dbReference type="Proteomes" id="UP001148629"/>
    </source>
</evidence>
<evidence type="ECO:0000313" key="1">
    <source>
        <dbReference type="EMBL" id="KAJ3545818.1"/>
    </source>
</evidence>
<organism evidence="1 2">
    <name type="scientific">Fusarium decemcellulare</name>
    <dbReference type="NCBI Taxonomy" id="57161"/>
    <lineage>
        <taxon>Eukaryota</taxon>
        <taxon>Fungi</taxon>
        <taxon>Dikarya</taxon>
        <taxon>Ascomycota</taxon>
        <taxon>Pezizomycotina</taxon>
        <taxon>Sordariomycetes</taxon>
        <taxon>Hypocreomycetidae</taxon>
        <taxon>Hypocreales</taxon>
        <taxon>Nectriaceae</taxon>
        <taxon>Fusarium</taxon>
        <taxon>Fusarium decemcellulare species complex</taxon>
    </lineage>
</organism>
<protein>
    <submittedName>
        <fullName evidence="1">Uncharacterized protein</fullName>
    </submittedName>
</protein>
<reference evidence="1" key="1">
    <citation type="submission" date="2022-08" db="EMBL/GenBank/DDBJ databases">
        <title>Genome Sequence of Fusarium decemcellulare.</title>
        <authorList>
            <person name="Buettner E."/>
        </authorList>
    </citation>
    <scope>NUCLEOTIDE SEQUENCE</scope>
    <source>
        <strain evidence="1">Babe19</strain>
    </source>
</reference>
<gene>
    <name evidence="1" type="ORF">NM208_g2321</name>
</gene>
<keyword evidence="2" id="KW-1185">Reference proteome</keyword>
<comment type="caution">
    <text evidence="1">The sequence shown here is derived from an EMBL/GenBank/DDBJ whole genome shotgun (WGS) entry which is preliminary data.</text>
</comment>
<dbReference type="Proteomes" id="UP001148629">
    <property type="component" value="Unassembled WGS sequence"/>
</dbReference>
<sequence>MSVNGDTNHATNGDTNHTTNGNPISITHTIPFDHIIDIDRFKEAIDNIYGEDNYRLRYPVGNGNVTVTVTVEEPADLVEKLQQDGVVDMNLILD</sequence>
<proteinExistence type="predicted"/>